<dbReference type="InterPro" id="IPR028846">
    <property type="entry name" value="Recoverin"/>
</dbReference>
<reference evidence="4 5" key="2">
    <citation type="submission" date="2018-08" db="EMBL/GenBank/DDBJ databases">
        <authorList>
            <person name="Laetsch R D."/>
            <person name="Stevens L."/>
            <person name="Kumar S."/>
            <person name="Blaxter L. M."/>
        </authorList>
    </citation>
    <scope>NUCLEOTIDE SEQUENCE [LARGE SCALE GENOMIC DNA]</scope>
</reference>
<dbReference type="GO" id="GO:0005509">
    <property type="term" value="F:calcium ion binding"/>
    <property type="evidence" value="ECO:0007669"/>
    <property type="project" value="InterPro"/>
</dbReference>
<dbReference type="EMBL" id="UYRW01000437">
    <property type="protein sequence ID" value="VDK66766.1"/>
    <property type="molecule type" value="Genomic_DNA"/>
</dbReference>
<evidence type="ECO:0000313" key="6">
    <source>
        <dbReference type="WBParaSite" id="nOo.2.0.1.t02653-RA"/>
    </source>
</evidence>
<keyword evidence="2" id="KW-0677">Repeat</keyword>
<reference evidence="6" key="1">
    <citation type="submission" date="2016-06" db="UniProtKB">
        <authorList>
            <consortium name="WormBaseParasite"/>
        </authorList>
    </citation>
    <scope>IDENTIFICATION</scope>
</reference>
<accession>A0A182E3U2</accession>
<evidence type="ECO:0000313" key="4">
    <source>
        <dbReference type="EMBL" id="VDK66766.1"/>
    </source>
</evidence>
<gene>
    <name evidence="4" type="ORF">NOO_LOCUS2653</name>
</gene>
<proteinExistence type="predicted"/>
<keyword evidence="1" id="KW-0479">Metal-binding</keyword>
<dbReference type="PANTHER" id="PTHR23055:SF171">
    <property type="entry name" value="EF-HAND DOMAIN-CONTAINING PROTEIN"/>
    <property type="match status" value="1"/>
</dbReference>
<dbReference type="AlphaFoldDB" id="A0A182E3U2"/>
<dbReference type="WBParaSite" id="nOo.2.0.1.t02653-RA">
    <property type="protein sequence ID" value="nOo.2.0.1.t02653-RA"/>
    <property type="gene ID" value="nOo.2.0.1.g02653"/>
</dbReference>
<dbReference type="InterPro" id="IPR011992">
    <property type="entry name" value="EF-hand-dom_pair"/>
</dbReference>
<name>A0A182E3U2_ONCOC</name>
<dbReference type="STRING" id="42157.A0A182E3U2"/>
<feature type="domain" description="EF-hand" evidence="3">
    <location>
        <begin position="166"/>
        <end position="201"/>
    </location>
</feature>
<dbReference type="OrthoDB" id="191686at2759"/>
<dbReference type="InterPro" id="IPR002048">
    <property type="entry name" value="EF_hand_dom"/>
</dbReference>
<evidence type="ECO:0000259" key="3">
    <source>
        <dbReference type="PROSITE" id="PS50222"/>
    </source>
</evidence>
<evidence type="ECO:0000256" key="2">
    <source>
        <dbReference type="ARBA" id="ARBA00022737"/>
    </source>
</evidence>
<protein>
    <submittedName>
        <fullName evidence="6">EF-hand domain-containing protein</fullName>
    </submittedName>
</protein>
<sequence length="215" mass="25029">MESDELDEMMKWEANIQPPTIDELRTYTKNIFGCKYIKYMYSKFKNECPTGRMRIANFKKMFGSYFPPCLDDAYVLRLFTAFANGKEEMTFKDLMESLALLYLPTPETNAVWTIRMIKGCDVETITEADLLAFVKSVFRLAMFEKSKENRTSDGGFQMIDTILQNVAIHRSHGTFKALDKHGNGYICKSDFVNFFQQNDSLDPVFMKPFVRLKIR</sequence>
<dbReference type="PROSITE" id="PS50222">
    <property type="entry name" value="EF_HAND_2"/>
    <property type="match status" value="1"/>
</dbReference>
<evidence type="ECO:0000313" key="5">
    <source>
        <dbReference type="Proteomes" id="UP000271087"/>
    </source>
</evidence>
<keyword evidence="5" id="KW-1185">Reference proteome</keyword>
<dbReference type="Proteomes" id="UP000271087">
    <property type="component" value="Unassembled WGS sequence"/>
</dbReference>
<dbReference type="Gene3D" id="1.10.238.10">
    <property type="entry name" value="EF-hand"/>
    <property type="match status" value="1"/>
</dbReference>
<dbReference type="SUPFAM" id="SSF47473">
    <property type="entry name" value="EF-hand"/>
    <property type="match status" value="1"/>
</dbReference>
<organism evidence="6">
    <name type="scientific">Onchocerca ochengi</name>
    <name type="common">Filarial nematode worm</name>
    <dbReference type="NCBI Taxonomy" id="42157"/>
    <lineage>
        <taxon>Eukaryota</taxon>
        <taxon>Metazoa</taxon>
        <taxon>Ecdysozoa</taxon>
        <taxon>Nematoda</taxon>
        <taxon>Chromadorea</taxon>
        <taxon>Rhabditida</taxon>
        <taxon>Spirurina</taxon>
        <taxon>Spiruromorpha</taxon>
        <taxon>Filarioidea</taxon>
        <taxon>Onchocercidae</taxon>
        <taxon>Onchocerca</taxon>
    </lineage>
</organism>
<dbReference type="PANTHER" id="PTHR23055">
    <property type="entry name" value="CALCIUM BINDING PROTEINS"/>
    <property type="match status" value="1"/>
</dbReference>
<evidence type="ECO:0000256" key="1">
    <source>
        <dbReference type="ARBA" id="ARBA00022723"/>
    </source>
</evidence>